<sequence length="79" mass="8803">KEITLESLAINSRGNIATNQLFGSESLVTSLNCHTIDYNEQPSEAMLGNTYYSPIGNTLDLNFEELHQTILPIILLSYN</sequence>
<protein>
    <submittedName>
        <fullName evidence="1">32374_t:CDS:1</fullName>
    </submittedName>
</protein>
<reference evidence="1" key="1">
    <citation type="submission" date="2021-06" db="EMBL/GenBank/DDBJ databases">
        <authorList>
            <person name="Kallberg Y."/>
            <person name="Tangrot J."/>
            <person name="Rosling A."/>
        </authorList>
    </citation>
    <scope>NUCLEOTIDE SEQUENCE</scope>
    <source>
        <strain evidence="1">MA461A</strain>
    </source>
</reference>
<evidence type="ECO:0000313" key="1">
    <source>
        <dbReference type="EMBL" id="CAG8828060.1"/>
    </source>
</evidence>
<dbReference type="Proteomes" id="UP000789920">
    <property type="component" value="Unassembled WGS sequence"/>
</dbReference>
<keyword evidence="2" id="KW-1185">Reference proteome</keyword>
<accession>A0ACA9S8I7</accession>
<gene>
    <name evidence="1" type="ORF">RPERSI_LOCUS27146</name>
</gene>
<proteinExistence type="predicted"/>
<feature type="non-terminal residue" evidence="1">
    <location>
        <position position="79"/>
    </location>
</feature>
<comment type="caution">
    <text evidence="1">The sequence shown here is derived from an EMBL/GenBank/DDBJ whole genome shotgun (WGS) entry which is preliminary data.</text>
</comment>
<feature type="non-terminal residue" evidence="1">
    <location>
        <position position="1"/>
    </location>
</feature>
<evidence type="ECO:0000313" key="2">
    <source>
        <dbReference type="Proteomes" id="UP000789920"/>
    </source>
</evidence>
<dbReference type="EMBL" id="CAJVQC010094864">
    <property type="protein sequence ID" value="CAG8828060.1"/>
    <property type="molecule type" value="Genomic_DNA"/>
</dbReference>
<organism evidence="1 2">
    <name type="scientific">Racocetra persica</name>
    <dbReference type="NCBI Taxonomy" id="160502"/>
    <lineage>
        <taxon>Eukaryota</taxon>
        <taxon>Fungi</taxon>
        <taxon>Fungi incertae sedis</taxon>
        <taxon>Mucoromycota</taxon>
        <taxon>Glomeromycotina</taxon>
        <taxon>Glomeromycetes</taxon>
        <taxon>Diversisporales</taxon>
        <taxon>Gigasporaceae</taxon>
        <taxon>Racocetra</taxon>
    </lineage>
</organism>
<name>A0ACA9S8I7_9GLOM</name>